<keyword evidence="3" id="KW-1185">Reference proteome</keyword>
<dbReference type="Proteomes" id="UP001168972">
    <property type="component" value="Unassembled WGS sequence"/>
</dbReference>
<dbReference type="EMBL" id="JAQQBR010000001">
    <property type="protein sequence ID" value="KAK0182453.1"/>
    <property type="molecule type" value="Genomic_DNA"/>
</dbReference>
<sequence>MNYSTASVMSKMKNEAIINRYQYTANAFPIIMILIFIFLYKTYGKCLHLLFRRMQYPMVARRRIIDGLWCNGFAIGSMLYLKYLVPESLNTACLSQKPRYLELGFILHKSFYLHRSIIEIFNQGTWIQGWTNLLFCLIIHGSSEQKWFDVVTKLLFYKASVTAIINICRVLLTVKIIKYRVLFVKILLGFYSINWIYLHTVIVPDFQWWNAYGLKNDWFTFICMWIWFFFEFLNEINNIRITYRNSSQWMEAYLFPPPTEEMIELNNICKKLREPSNNKHPQSSDSKKVADLWQTISCAMLMKKKVKRLREAKMNSQSSDDNTN</sequence>
<organism evidence="2 3">
    <name type="scientific">Microctonus hyperodae</name>
    <name type="common">Parasitoid wasp</name>
    <dbReference type="NCBI Taxonomy" id="165561"/>
    <lineage>
        <taxon>Eukaryota</taxon>
        <taxon>Metazoa</taxon>
        <taxon>Ecdysozoa</taxon>
        <taxon>Arthropoda</taxon>
        <taxon>Hexapoda</taxon>
        <taxon>Insecta</taxon>
        <taxon>Pterygota</taxon>
        <taxon>Neoptera</taxon>
        <taxon>Endopterygota</taxon>
        <taxon>Hymenoptera</taxon>
        <taxon>Apocrita</taxon>
        <taxon>Ichneumonoidea</taxon>
        <taxon>Braconidae</taxon>
        <taxon>Euphorinae</taxon>
        <taxon>Microctonus</taxon>
    </lineage>
</organism>
<feature type="transmembrane region" description="Helical" evidence="1">
    <location>
        <begin position="218"/>
        <end position="236"/>
    </location>
</feature>
<feature type="transmembrane region" description="Helical" evidence="1">
    <location>
        <begin position="179"/>
        <end position="198"/>
    </location>
</feature>
<accession>A0AA39L246</accession>
<keyword evidence="1" id="KW-0812">Transmembrane</keyword>
<comment type="caution">
    <text evidence="2">The sequence shown here is derived from an EMBL/GenBank/DDBJ whole genome shotgun (WGS) entry which is preliminary data.</text>
</comment>
<evidence type="ECO:0000313" key="2">
    <source>
        <dbReference type="EMBL" id="KAK0182453.1"/>
    </source>
</evidence>
<feature type="transmembrane region" description="Helical" evidence="1">
    <location>
        <begin position="64"/>
        <end position="81"/>
    </location>
</feature>
<protein>
    <submittedName>
        <fullName evidence="2">Uncharacterized protein</fullName>
    </submittedName>
</protein>
<evidence type="ECO:0000313" key="3">
    <source>
        <dbReference type="Proteomes" id="UP001168972"/>
    </source>
</evidence>
<evidence type="ECO:0000256" key="1">
    <source>
        <dbReference type="SAM" id="Phobius"/>
    </source>
</evidence>
<reference evidence="2" key="1">
    <citation type="journal article" date="2023" name="bioRxiv">
        <title>Scaffold-level genome assemblies of two parasitoid biocontrol wasps reveal the parthenogenesis mechanism and an associated novel virus.</title>
        <authorList>
            <person name="Inwood S."/>
            <person name="Skelly J."/>
            <person name="Guhlin J."/>
            <person name="Harrop T."/>
            <person name="Goldson S."/>
            <person name="Dearden P."/>
        </authorList>
    </citation>
    <scope>NUCLEOTIDE SEQUENCE</scope>
    <source>
        <strain evidence="2">Lincoln</strain>
        <tissue evidence="2">Whole body</tissue>
    </source>
</reference>
<gene>
    <name evidence="2" type="ORF">PV327_000594</name>
</gene>
<reference evidence="2" key="2">
    <citation type="submission" date="2023-03" db="EMBL/GenBank/DDBJ databases">
        <authorList>
            <person name="Inwood S.N."/>
            <person name="Skelly J.G."/>
            <person name="Guhlin J."/>
            <person name="Harrop T.W.R."/>
            <person name="Goldson S.G."/>
            <person name="Dearden P.K."/>
        </authorList>
    </citation>
    <scope>NUCLEOTIDE SEQUENCE</scope>
    <source>
        <strain evidence="2">Lincoln</strain>
        <tissue evidence="2">Whole body</tissue>
    </source>
</reference>
<keyword evidence="1" id="KW-1133">Transmembrane helix</keyword>
<feature type="transmembrane region" description="Helical" evidence="1">
    <location>
        <begin position="20"/>
        <end position="43"/>
    </location>
</feature>
<name>A0AA39L246_MICHY</name>
<keyword evidence="1" id="KW-0472">Membrane</keyword>
<proteinExistence type="predicted"/>
<dbReference type="AlphaFoldDB" id="A0AA39L246"/>